<reference evidence="2" key="2">
    <citation type="journal article" date="2018" name="Mol. Plant Microbe Interact.">
        <title>Genome sequence resources for the wheat stripe rust pathogen (Puccinia striiformis f. sp. tritici) and the barley stripe rust pathogen (Puccinia striiformis f. sp. hordei).</title>
        <authorList>
            <person name="Xia C."/>
            <person name="Wang M."/>
            <person name="Yin C."/>
            <person name="Cornejo O.E."/>
            <person name="Hulbert S.H."/>
            <person name="Chen X."/>
        </authorList>
    </citation>
    <scope>NUCLEOTIDE SEQUENCE [LARGE SCALE GENOMIC DNA]</scope>
    <source>
        <strain evidence="2">93-210</strain>
    </source>
</reference>
<accession>A0ACC0E8Y4</accession>
<gene>
    <name evidence="1" type="ORF">MJO28_010042</name>
</gene>
<keyword evidence="2" id="KW-1185">Reference proteome</keyword>
<name>A0ACC0E8Y4_9BASI</name>
<reference evidence="2" key="1">
    <citation type="journal article" date="2018" name="BMC Genomics">
        <title>Genomic insights into host adaptation between the wheat stripe rust pathogen (Puccinia striiformis f. sp. tritici) and the barley stripe rust pathogen (Puccinia striiformis f. sp. hordei).</title>
        <authorList>
            <person name="Xia C."/>
            <person name="Wang M."/>
            <person name="Yin C."/>
            <person name="Cornejo O.E."/>
            <person name="Hulbert S.H."/>
            <person name="Chen X."/>
        </authorList>
    </citation>
    <scope>NUCLEOTIDE SEQUENCE [LARGE SCALE GENOMIC DNA]</scope>
    <source>
        <strain evidence="2">93-210</strain>
    </source>
</reference>
<reference evidence="1 2" key="3">
    <citation type="journal article" date="2022" name="Microbiol. Spectr.">
        <title>Folding features and dynamics of 3D genome architecture in plant fungal pathogens.</title>
        <authorList>
            <person name="Xia C."/>
        </authorList>
    </citation>
    <scope>NUCLEOTIDE SEQUENCE [LARGE SCALE GENOMIC DNA]</scope>
    <source>
        <strain evidence="1 2">93-210</strain>
    </source>
</reference>
<sequence>MIATFGSSGVISITQTDADNQHVGTIEPDRITQNVKNGRRTFEQKEYSSGMPLSRCCRPMYIYFPSDCSAAVEWSSDRLVFWLEPQQTFIHNLQIVCHPSTHPVGSELD</sequence>
<evidence type="ECO:0000313" key="2">
    <source>
        <dbReference type="Proteomes" id="UP001060170"/>
    </source>
</evidence>
<dbReference type="EMBL" id="CM045873">
    <property type="protein sequence ID" value="KAI7948134.1"/>
    <property type="molecule type" value="Genomic_DNA"/>
</dbReference>
<evidence type="ECO:0000313" key="1">
    <source>
        <dbReference type="EMBL" id="KAI7948134.1"/>
    </source>
</evidence>
<comment type="caution">
    <text evidence="1">The sequence shown here is derived from an EMBL/GenBank/DDBJ whole genome shotgun (WGS) entry which is preliminary data.</text>
</comment>
<dbReference type="Proteomes" id="UP001060170">
    <property type="component" value="Chromosome 9"/>
</dbReference>
<organism evidence="1 2">
    <name type="scientific">Puccinia striiformis f. sp. tritici</name>
    <dbReference type="NCBI Taxonomy" id="168172"/>
    <lineage>
        <taxon>Eukaryota</taxon>
        <taxon>Fungi</taxon>
        <taxon>Dikarya</taxon>
        <taxon>Basidiomycota</taxon>
        <taxon>Pucciniomycotina</taxon>
        <taxon>Pucciniomycetes</taxon>
        <taxon>Pucciniales</taxon>
        <taxon>Pucciniaceae</taxon>
        <taxon>Puccinia</taxon>
    </lineage>
</organism>
<proteinExistence type="predicted"/>
<protein>
    <submittedName>
        <fullName evidence="1">Uncharacterized protein</fullName>
    </submittedName>
</protein>